<dbReference type="CDD" id="cd11524">
    <property type="entry name" value="SYLF"/>
    <property type="match status" value="1"/>
</dbReference>
<dbReference type="InterPro" id="IPR051702">
    <property type="entry name" value="SH3_domain_YSC84-like"/>
</dbReference>
<evidence type="ECO:0000313" key="4">
    <source>
        <dbReference type="Proteomes" id="UP000002432"/>
    </source>
</evidence>
<keyword evidence="4" id="KW-1185">Reference proteome</keyword>
<feature type="signal peptide" evidence="1">
    <location>
        <begin position="1"/>
        <end position="19"/>
    </location>
</feature>
<dbReference type="RefSeq" id="WP_011524254.1">
    <property type="nucleotide sequence ID" value="NC_008009.1"/>
</dbReference>
<dbReference type="InterPro" id="IPR007461">
    <property type="entry name" value="Ysc84_actin-binding"/>
</dbReference>
<accession>Q1IKZ5</accession>
<evidence type="ECO:0000313" key="3">
    <source>
        <dbReference type="EMBL" id="ABF42455.1"/>
    </source>
</evidence>
<dbReference type="PANTHER" id="PTHR15629:SF2">
    <property type="entry name" value="SH3 DOMAIN-CONTAINING YSC84-LIKE PROTEIN 1"/>
    <property type="match status" value="1"/>
</dbReference>
<dbReference type="Proteomes" id="UP000002432">
    <property type="component" value="Chromosome"/>
</dbReference>
<name>Q1IKZ5_KORVE</name>
<dbReference type="EnsemblBacteria" id="ABF42455">
    <property type="protein sequence ID" value="ABF42455"/>
    <property type="gene ID" value="Acid345_3454"/>
</dbReference>
<protein>
    <recommendedName>
        <fullName evidence="2">Ysc84 actin-binding domain-containing protein</fullName>
    </recommendedName>
</protein>
<reference evidence="3 4" key="1">
    <citation type="journal article" date="2009" name="Appl. Environ. Microbiol.">
        <title>Three genomes from the phylum Acidobacteria provide insight into the lifestyles of these microorganisms in soils.</title>
        <authorList>
            <person name="Ward N.L."/>
            <person name="Challacombe J.F."/>
            <person name="Janssen P.H."/>
            <person name="Henrissat B."/>
            <person name="Coutinho P.M."/>
            <person name="Wu M."/>
            <person name="Xie G."/>
            <person name="Haft D.H."/>
            <person name="Sait M."/>
            <person name="Badger J."/>
            <person name="Barabote R.D."/>
            <person name="Bradley B."/>
            <person name="Brettin T.S."/>
            <person name="Brinkac L.M."/>
            <person name="Bruce D."/>
            <person name="Creasy T."/>
            <person name="Daugherty S.C."/>
            <person name="Davidsen T.M."/>
            <person name="DeBoy R.T."/>
            <person name="Detter J.C."/>
            <person name="Dodson R.J."/>
            <person name="Durkin A.S."/>
            <person name="Ganapathy A."/>
            <person name="Gwinn-Giglio M."/>
            <person name="Han C.S."/>
            <person name="Khouri H."/>
            <person name="Kiss H."/>
            <person name="Kothari S.P."/>
            <person name="Madupu R."/>
            <person name="Nelson K.E."/>
            <person name="Nelson W.C."/>
            <person name="Paulsen I."/>
            <person name="Penn K."/>
            <person name="Ren Q."/>
            <person name="Rosovitz M.J."/>
            <person name="Selengut J.D."/>
            <person name="Shrivastava S."/>
            <person name="Sullivan S.A."/>
            <person name="Tapia R."/>
            <person name="Thompson L.S."/>
            <person name="Watkins K.L."/>
            <person name="Yang Q."/>
            <person name="Yu C."/>
            <person name="Zafar N."/>
            <person name="Zhou L."/>
            <person name="Kuske C.R."/>
        </authorList>
    </citation>
    <scope>NUCLEOTIDE SEQUENCE [LARGE SCALE GENOMIC DNA]</scope>
    <source>
        <strain evidence="3 4">Ellin345</strain>
    </source>
</reference>
<evidence type="ECO:0000259" key="2">
    <source>
        <dbReference type="Pfam" id="PF04366"/>
    </source>
</evidence>
<evidence type="ECO:0000256" key="1">
    <source>
        <dbReference type="SAM" id="SignalP"/>
    </source>
</evidence>
<feature type="chain" id="PRO_5004190884" description="Ysc84 actin-binding domain-containing protein" evidence="1">
    <location>
        <begin position="20"/>
        <end position="231"/>
    </location>
</feature>
<organism evidence="3 4">
    <name type="scientific">Koribacter versatilis (strain Ellin345)</name>
    <dbReference type="NCBI Taxonomy" id="204669"/>
    <lineage>
        <taxon>Bacteria</taxon>
        <taxon>Pseudomonadati</taxon>
        <taxon>Acidobacteriota</taxon>
        <taxon>Terriglobia</taxon>
        <taxon>Terriglobales</taxon>
        <taxon>Candidatus Korobacteraceae</taxon>
        <taxon>Candidatus Korobacter</taxon>
    </lineage>
</organism>
<proteinExistence type="predicted"/>
<dbReference type="Pfam" id="PF04366">
    <property type="entry name" value="Ysc84"/>
    <property type="match status" value="1"/>
</dbReference>
<dbReference type="PANTHER" id="PTHR15629">
    <property type="entry name" value="SH3YL1 PROTEIN"/>
    <property type="match status" value="1"/>
</dbReference>
<dbReference type="EMBL" id="CP000360">
    <property type="protein sequence ID" value="ABF42455.1"/>
    <property type="molecule type" value="Genomic_DNA"/>
</dbReference>
<dbReference type="GO" id="GO:0035091">
    <property type="term" value="F:phosphatidylinositol binding"/>
    <property type="evidence" value="ECO:0007669"/>
    <property type="project" value="TreeGrafter"/>
</dbReference>
<dbReference type="KEGG" id="aba:Acid345_3454"/>
<dbReference type="eggNOG" id="COG2930">
    <property type="taxonomic scope" value="Bacteria"/>
</dbReference>
<feature type="domain" description="Ysc84 actin-binding" evidence="2">
    <location>
        <begin position="98"/>
        <end position="220"/>
    </location>
</feature>
<sequence>MRKLSVVLMALALCGIAFAADEQGQVQERVQRAGTVFNEIMSAPDNSIPGNVLEKAKCIAIVPSMVSGGFVVGAKHGRGVATCRTASGWSAPAFFEVTGGSYGLQIGAQKTDLVMLIMNDKGMQQLLSSKFELGGEAGVAAGPVGRQGTAATDWKMDAAVLTYSRSKGVFAGVDLSGAAIKQDDDSTKAFYGKQVSFKDALMGQVPPPAQAKDFLAQIKTATAAQASAAAH</sequence>
<dbReference type="STRING" id="204669.Acid345_3454"/>
<dbReference type="AlphaFoldDB" id="Q1IKZ5"/>
<keyword evidence="1" id="KW-0732">Signal</keyword>
<dbReference type="HOGENOM" id="CLU_015320_4_0_0"/>
<dbReference type="OrthoDB" id="9782434at2"/>
<gene>
    <name evidence="3" type="ordered locus">Acid345_3454</name>
</gene>